<comment type="caution">
    <text evidence="2">The sequence shown here is derived from an EMBL/GenBank/DDBJ whole genome shotgun (WGS) entry which is preliminary data.</text>
</comment>
<reference evidence="2 3" key="1">
    <citation type="journal article" date="2018" name="ISME J.">
        <title>Endosymbiont genomes yield clues of tubeworm success.</title>
        <authorList>
            <person name="Li Y."/>
            <person name="Liles M.R."/>
            <person name="Halanych K.M."/>
        </authorList>
    </citation>
    <scope>NUCLEOTIDE SEQUENCE [LARGE SCALE GENOMIC DNA]</scope>
    <source>
        <strain evidence="2">A1464</strain>
    </source>
</reference>
<dbReference type="SUPFAM" id="SSF141371">
    <property type="entry name" value="PilZ domain-like"/>
    <property type="match status" value="1"/>
</dbReference>
<sequence length="100" mass="11279">MKEFNQRAHARVSYPTADRPSLVFDIESYDVVDISKYGLKVFTDNDLAFLKNDSVIALIVFLDGREFNLTGHVVRLGHNYAGLQLDTPLPLDVIEAEAMH</sequence>
<evidence type="ECO:0000259" key="1">
    <source>
        <dbReference type="Pfam" id="PF07238"/>
    </source>
</evidence>
<keyword evidence="3" id="KW-1185">Reference proteome</keyword>
<dbReference type="AlphaFoldDB" id="A0A370DM47"/>
<evidence type="ECO:0000313" key="3">
    <source>
        <dbReference type="Proteomes" id="UP000254266"/>
    </source>
</evidence>
<dbReference type="InterPro" id="IPR009875">
    <property type="entry name" value="PilZ_domain"/>
</dbReference>
<gene>
    <name evidence="2" type="ORF">DIZ80_00545</name>
</gene>
<dbReference type="EMBL" id="QFXC01000002">
    <property type="protein sequence ID" value="RDH85995.1"/>
    <property type="molecule type" value="Genomic_DNA"/>
</dbReference>
<dbReference type="Pfam" id="PF07238">
    <property type="entry name" value="PilZ"/>
    <property type="match status" value="1"/>
</dbReference>
<accession>A0A370DM47</accession>
<dbReference type="Proteomes" id="UP000254266">
    <property type="component" value="Unassembled WGS sequence"/>
</dbReference>
<dbReference type="GO" id="GO:0035438">
    <property type="term" value="F:cyclic-di-GMP binding"/>
    <property type="evidence" value="ECO:0007669"/>
    <property type="project" value="InterPro"/>
</dbReference>
<proteinExistence type="predicted"/>
<protein>
    <recommendedName>
        <fullName evidence="1">PilZ domain-containing protein</fullName>
    </recommendedName>
</protein>
<organism evidence="2 3">
    <name type="scientific">endosymbiont of Galathealinum brachiosum</name>
    <dbReference type="NCBI Taxonomy" id="2200906"/>
    <lineage>
        <taxon>Bacteria</taxon>
        <taxon>Pseudomonadati</taxon>
        <taxon>Pseudomonadota</taxon>
        <taxon>Gammaproteobacteria</taxon>
        <taxon>sulfur-oxidizing symbionts</taxon>
    </lineage>
</organism>
<feature type="domain" description="PilZ" evidence="1">
    <location>
        <begin position="6"/>
        <end position="91"/>
    </location>
</feature>
<name>A0A370DM47_9GAMM</name>
<evidence type="ECO:0000313" key="2">
    <source>
        <dbReference type="EMBL" id="RDH85995.1"/>
    </source>
</evidence>